<dbReference type="GO" id="GO:0006744">
    <property type="term" value="P:ubiquinone biosynthetic process"/>
    <property type="evidence" value="ECO:0007669"/>
    <property type="project" value="UniProtKB-UniPathway"/>
</dbReference>
<evidence type="ECO:0000313" key="10">
    <source>
        <dbReference type="Proteomes" id="UP000285908"/>
    </source>
</evidence>
<evidence type="ECO:0000256" key="2">
    <source>
        <dbReference type="ARBA" id="ARBA00004749"/>
    </source>
</evidence>
<name>A0A438ADC2_9RHOB</name>
<evidence type="ECO:0000256" key="6">
    <source>
        <dbReference type="ARBA" id="ARBA00023002"/>
    </source>
</evidence>
<dbReference type="EMBL" id="RQXX01000009">
    <property type="protein sequence ID" value="RVV96678.1"/>
    <property type="molecule type" value="Genomic_DNA"/>
</dbReference>
<dbReference type="InterPro" id="IPR018168">
    <property type="entry name" value="Ubi_Hdrlase_CS"/>
</dbReference>
<evidence type="ECO:0000256" key="3">
    <source>
        <dbReference type="ARBA" id="ARBA00005349"/>
    </source>
</evidence>
<keyword evidence="4" id="KW-0285">Flavoprotein</keyword>
<dbReference type="OrthoDB" id="9796623at2"/>
<dbReference type="GO" id="GO:0016705">
    <property type="term" value="F:oxidoreductase activity, acting on paired donors, with incorporation or reduction of molecular oxygen"/>
    <property type="evidence" value="ECO:0007669"/>
    <property type="project" value="InterPro"/>
</dbReference>
<dbReference type="InterPro" id="IPR036188">
    <property type="entry name" value="FAD/NAD-bd_sf"/>
</dbReference>
<accession>A0A438ADC2</accession>
<dbReference type="FunFam" id="3.50.50.60:FF:000021">
    <property type="entry name" value="Ubiquinone biosynthesis monooxygenase COQ6"/>
    <property type="match status" value="1"/>
</dbReference>
<feature type="domain" description="FAD-binding" evidence="8">
    <location>
        <begin position="4"/>
        <end position="338"/>
    </location>
</feature>
<sequence>MRTDTDILIAGAGLNGSTLALALAREGFRVTLVDPAPPGPLADGRSYALSLGSVRALKALDLWGAVAAEAQPILRIAVSDGRAGEGASPLSLHFDHAEIEEGPMGQMVEDRHLRPALTEALTTQDITRIDGVAVTAQTPGPTGVEVSLSDGRRITATLLVGCDGGRSATARRAGIDRIGWRYWQTALVATVAHELPHEGTAHQFFMPEGPLAILPLRGNRASLVWSEDRHRATSLARSDDAGYLAALRPRFGDFLGEITLLGGRFSYPLGLSVARRFVADRVALLGDAAHVVHPIAGQGLNAGIKDMATLAQVLVEARRRGEDFGRSDVLERYQAWRRFDVATLALATDGINRLFSNDNPLLRATRDLGLAAVNALPGLRRGFIREAAGLTGDSPLLLQGRPI</sequence>
<dbReference type="PANTHER" id="PTHR43876:SF7">
    <property type="entry name" value="UBIQUINONE BIOSYNTHESIS MONOOXYGENASE COQ6, MITOCHONDRIAL"/>
    <property type="match status" value="1"/>
</dbReference>
<dbReference type="Gene3D" id="3.50.50.60">
    <property type="entry name" value="FAD/NAD(P)-binding domain"/>
    <property type="match status" value="2"/>
</dbReference>
<comment type="cofactor">
    <cofactor evidence="1">
        <name>FAD</name>
        <dbReference type="ChEBI" id="CHEBI:57692"/>
    </cofactor>
</comment>
<dbReference type="PANTHER" id="PTHR43876">
    <property type="entry name" value="UBIQUINONE BIOSYNTHESIS MONOOXYGENASE COQ6, MITOCHONDRIAL"/>
    <property type="match status" value="1"/>
</dbReference>
<keyword evidence="10" id="KW-1185">Reference proteome</keyword>
<evidence type="ECO:0000259" key="8">
    <source>
        <dbReference type="Pfam" id="PF01494"/>
    </source>
</evidence>
<evidence type="ECO:0000256" key="5">
    <source>
        <dbReference type="ARBA" id="ARBA00022827"/>
    </source>
</evidence>
<dbReference type="GO" id="GO:0004497">
    <property type="term" value="F:monooxygenase activity"/>
    <property type="evidence" value="ECO:0007669"/>
    <property type="project" value="UniProtKB-KW"/>
</dbReference>
<reference evidence="9 10" key="1">
    <citation type="submission" date="2018-11" db="EMBL/GenBank/DDBJ databases">
        <title>Mesobaculum littorinae gen. nov., sp. nov., isolated from Littorina scabra that represents a novel genus of the order Rhodobacteraceae.</title>
        <authorList>
            <person name="Li F."/>
        </authorList>
    </citation>
    <scope>NUCLEOTIDE SEQUENCE [LARGE SCALE GENOMIC DNA]</scope>
    <source>
        <strain evidence="9 10">M0103</strain>
    </source>
</reference>
<dbReference type="GO" id="GO:0071949">
    <property type="term" value="F:FAD binding"/>
    <property type="evidence" value="ECO:0007669"/>
    <property type="project" value="InterPro"/>
</dbReference>
<organism evidence="9 10">
    <name type="scientific">Mesobaculum littorinae</name>
    <dbReference type="NCBI Taxonomy" id="2486419"/>
    <lineage>
        <taxon>Bacteria</taxon>
        <taxon>Pseudomonadati</taxon>
        <taxon>Pseudomonadota</taxon>
        <taxon>Alphaproteobacteria</taxon>
        <taxon>Rhodobacterales</taxon>
        <taxon>Roseobacteraceae</taxon>
        <taxon>Mesobaculum</taxon>
    </lineage>
</organism>
<dbReference type="InterPro" id="IPR002938">
    <property type="entry name" value="FAD-bd"/>
</dbReference>
<evidence type="ECO:0000256" key="4">
    <source>
        <dbReference type="ARBA" id="ARBA00022630"/>
    </source>
</evidence>
<evidence type="ECO:0000313" key="9">
    <source>
        <dbReference type="EMBL" id="RVV96678.1"/>
    </source>
</evidence>
<dbReference type="PRINTS" id="PR00420">
    <property type="entry name" value="RNGMNOXGNASE"/>
</dbReference>
<dbReference type="InterPro" id="IPR051205">
    <property type="entry name" value="UbiH/COQ6_monooxygenase"/>
</dbReference>
<evidence type="ECO:0000256" key="1">
    <source>
        <dbReference type="ARBA" id="ARBA00001974"/>
    </source>
</evidence>
<dbReference type="InterPro" id="IPR010971">
    <property type="entry name" value="UbiH/COQ6"/>
</dbReference>
<comment type="similarity">
    <text evidence="3">Belongs to the UbiH/COQ6 family.</text>
</comment>
<dbReference type="PROSITE" id="PS01304">
    <property type="entry name" value="UBIH"/>
    <property type="match status" value="1"/>
</dbReference>
<dbReference type="NCBIfam" id="TIGR01988">
    <property type="entry name" value="Ubi-OHases"/>
    <property type="match status" value="1"/>
</dbReference>
<dbReference type="SUPFAM" id="SSF51905">
    <property type="entry name" value="FAD/NAD(P)-binding domain"/>
    <property type="match status" value="1"/>
</dbReference>
<keyword evidence="5" id="KW-0274">FAD</keyword>
<dbReference type="AlphaFoldDB" id="A0A438ADC2"/>
<comment type="pathway">
    <text evidence="2">Cofactor biosynthesis; ubiquinone biosynthesis.</text>
</comment>
<dbReference type="UniPathway" id="UPA00232"/>
<dbReference type="RefSeq" id="WP_127907936.1">
    <property type="nucleotide sequence ID" value="NZ_RQXX01000009.1"/>
</dbReference>
<gene>
    <name evidence="9" type="ORF">EKE94_17515</name>
</gene>
<dbReference type="Pfam" id="PF01494">
    <property type="entry name" value="FAD_binding_3"/>
    <property type="match status" value="1"/>
</dbReference>
<keyword evidence="6" id="KW-0560">Oxidoreductase</keyword>
<keyword evidence="7" id="KW-0503">Monooxygenase</keyword>
<evidence type="ECO:0000256" key="7">
    <source>
        <dbReference type="ARBA" id="ARBA00023033"/>
    </source>
</evidence>
<protein>
    <submittedName>
        <fullName evidence="9">2-octaprenyl-6-methoxyphenyl hydroxylase</fullName>
    </submittedName>
</protein>
<dbReference type="GO" id="GO:0110142">
    <property type="term" value="C:ubiquinone biosynthesis complex"/>
    <property type="evidence" value="ECO:0007669"/>
    <property type="project" value="UniProtKB-ARBA"/>
</dbReference>
<dbReference type="Proteomes" id="UP000285908">
    <property type="component" value="Unassembled WGS sequence"/>
</dbReference>
<proteinExistence type="inferred from homology"/>
<comment type="caution">
    <text evidence="9">The sequence shown here is derived from an EMBL/GenBank/DDBJ whole genome shotgun (WGS) entry which is preliminary data.</text>
</comment>